<sequence length="331" mass="37676">MGWLHLAMESDAFSCPMGVIIALICKVLRVFRMYEKKSRRGVVMGLMLCTSMGAAVSKEVAPSLDDAYSDLVQLDDLTATISDDMRQKRLSEAYVRDFLPVIRSASLNRASSGDLHFLLRASHRLAYYTNDPRYLDDMMLVMKENRSAASADDLRLFHTTLVQFRRFHEAAKLAQEHPGIDSENVPGVRLMDSGGKSNAYAIDTKEDLLREIDISTRGEVLVAIVHPLCGFSLRAMHDLRNSPLLRETTTVWLAPVGQRIYYDVLKKWNAEHPDQEIMLARSTADWSMIEQWATPNFYLLREGHVISHFSGWPKTGNWRALRDLLAERSRE</sequence>
<reference evidence="1 2" key="1">
    <citation type="submission" date="2016-08" db="EMBL/GenBank/DDBJ databases">
        <title>Evolution of the type three secretion system and type three effector repertoires in Xanthomonas.</title>
        <authorList>
            <person name="Merda D."/>
            <person name="Briand M."/>
            <person name="Bosis E."/>
            <person name="Rousseau C."/>
            <person name="Portier P."/>
            <person name="Jacques M.-A."/>
            <person name="Fischer-Le Saux M."/>
        </authorList>
    </citation>
    <scope>NUCLEOTIDE SEQUENCE [LARGE SCALE GENOMIC DNA]</scope>
    <source>
        <strain evidence="1 2">CFBP 3122</strain>
    </source>
</reference>
<organism evidence="1 2">
    <name type="scientific">Xanthomonas arboricola pv. populi</name>
    <dbReference type="NCBI Taxonomy" id="487823"/>
    <lineage>
        <taxon>Bacteria</taxon>
        <taxon>Pseudomonadati</taxon>
        <taxon>Pseudomonadota</taxon>
        <taxon>Gammaproteobacteria</taxon>
        <taxon>Lysobacterales</taxon>
        <taxon>Lysobacteraceae</taxon>
        <taxon>Xanthomonas</taxon>
    </lineage>
</organism>
<dbReference type="AlphaFoldDB" id="A0A2S6Z597"/>
<dbReference type="Proteomes" id="UP000238270">
    <property type="component" value="Unassembled WGS sequence"/>
</dbReference>
<gene>
    <name evidence="1" type="ORF">XaplCFBP3122_09335</name>
</gene>
<proteinExistence type="predicted"/>
<dbReference type="EMBL" id="MIGV01000008">
    <property type="protein sequence ID" value="PPT76519.1"/>
    <property type="molecule type" value="Genomic_DNA"/>
</dbReference>
<comment type="caution">
    <text evidence="1">The sequence shown here is derived from an EMBL/GenBank/DDBJ whole genome shotgun (WGS) entry which is preliminary data.</text>
</comment>
<accession>A0A2S6Z597</accession>
<name>A0A2S6Z597_9XANT</name>
<evidence type="ECO:0000313" key="1">
    <source>
        <dbReference type="EMBL" id="PPT76519.1"/>
    </source>
</evidence>
<evidence type="ECO:0000313" key="2">
    <source>
        <dbReference type="Proteomes" id="UP000238270"/>
    </source>
</evidence>
<protein>
    <submittedName>
        <fullName evidence="1">Uncharacterized protein</fullName>
    </submittedName>
</protein>